<dbReference type="InterPro" id="IPR000719">
    <property type="entry name" value="Prot_kinase_dom"/>
</dbReference>
<dbReference type="Pfam" id="PF00069">
    <property type="entry name" value="Pkinase"/>
    <property type="match status" value="1"/>
</dbReference>
<dbReference type="InterPro" id="IPR011009">
    <property type="entry name" value="Kinase-like_dom_sf"/>
</dbReference>
<evidence type="ECO:0000259" key="1">
    <source>
        <dbReference type="PROSITE" id="PS50011"/>
    </source>
</evidence>
<sequence length="230" mass="26574">MPMERAINQGRVFVNRNALRVPAGHQTRYCYEAPHEYIKQFTAPAELAREYSALIDCQGACVQEVLGVDWSHGILRLSYDPCAVTLSQFTSADLPTFIAILPRIISAIEHCHQRGWVHGDIKPSNLLYVPKNHQVRLIDFGASHRMGTRRETFRHWQGTPMFASSAQLNGEGRVEARDDWYSLNKIIEQVMPLERDYTRRTELERLAQRLCTRISDRKVYEKEKACDRES</sequence>
<reference evidence="2" key="1">
    <citation type="journal article" date="2015" name="MBio">
        <title>Eco-Evolutionary Dynamics of Episomes among Ecologically Cohesive Bacterial Populations.</title>
        <authorList>
            <person name="Xue H."/>
            <person name="Cordero O.X."/>
            <person name="Camas F.M."/>
            <person name="Trimble W."/>
            <person name="Meyer F."/>
            <person name="Guglielmini J."/>
            <person name="Rocha E.P."/>
            <person name="Polz M.F."/>
        </authorList>
    </citation>
    <scope>NUCLEOTIDE SEQUENCE</scope>
    <source>
        <strain evidence="2">1F_145</strain>
    </source>
</reference>
<proteinExistence type="predicted"/>
<dbReference type="SUPFAM" id="SSF56112">
    <property type="entry name" value="Protein kinase-like (PK-like)"/>
    <property type="match status" value="1"/>
</dbReference>
<dbReference type="PANTHER" id="PTHR11909">
    <property type="entry name" value="CASEIN KINASE-RELATED"/>
    <property type="match status" value="1"/>
</dbReference>
<dbReference type="EMBL" id="KP795610">
    <property type="protein sequence ID" value="AKN38705.1"/>
    <property type="molecule type" value="Genomic_DNA"/>
</dbReference>
<name>A0A0H3ZR35_VIBSP</name>
<dbReference type="PROSITE" id="PS50011">
    <property type="entry name" value="PROTEIN_KINASE_DOM"/>
    <property type="match status" value="1"/>
</dbReference>
<accession>A0A0H3ZR35</accession>
<dbReference type="InterPro" id="IPR050235">
    <property type="entry name" value="CK1_Ser-Thr_kinase"/>
</dbReference>
<organism evidence="2">
    <name type="scientific">Vibrio splendidus</name>
    <dbReference type="NCBI Taxonomy" id="29497"/>
    <lineage>
        <taxon>Bacteria</taxon>
        <taxon>Pseudomonadati</taxon>
        <taxon>Pseudomonadota</taxon>
        <taxon>Gammaproteobacteria</taxon>
        <taxon>Vibrionales</taxon>
        <taxon>Vibrionaceae</taxon>
        <taxon>Vibrio</taxon>
    </lineage>
</organism>
<dbReference type="Gene3D" id="1.10.510.10">
    <property type="entry name" value="Transferase(Phosphotransferase) domain 1"/>
    <property type="match status" value="1"/>
</dbReference>
<dbReference type="GO" id="GO:0004672">
    <property type="term" value="F:protein kinase activity"/>
    <property type="evidence" value="ECO:0007669"/>
    <property type="project" value="InterPro"/>
</dbReference>
<protein>
    <recommendedName>
        <fullName evidence="1">Protein kinase domain-containing protein</fullName>
    </recommendedName>
</protein>
<dbReference type="GO" id="GO:0005524">
    <property type="term" value="F:ATP binding"/>
    <property type="evidence" value="ECO:0007669"/>
    <property type="project" value="InterPro"/>
</dbReference>
<evidence type="ECO:0000313" key="2">
    <source>
        <dbReference type="EMBL" id="AKN38705.1"/>
    </source>
</evidence>
<feature type="domain" description="Protein kinase" evidence="1">
    <location>
        <begin position="1"/>
        <end position="230"/>
    </location>
</feature>
<dbReference type="AlphaFoldDB" id="A0A0H3ZR35"/>
<dbReference type="SMART" id="SM00220">
    <property type="entry name" value="S_TKc"/>
    <property type="match status" value="1"/>
</dbReference>